<keyword evidence="8 12" id="KW-0067">ATP-binding</keyword>
<dbReference type="SUPFAM" id="SSF52540">
    <property type="entry name" value="P-loop containing nucleoside triphosphate hydrolases"/>
    <property type="match status" value="1"/>
</dbReference>
<dbReference type="PROSITE" id="PS01331">
    <property type="entry name" value="THYMIDYLATE_KINASE"/>
    <property type="match status" value="1"/>
</dbReference>
<dbReference type="Gene3D" id="3.40.50.300">
    <property type="entry name" value="P-loop containing nucleotide triphosphate hydrolases"/>
    <property type="match status" value="1"/>
</dbReference>
<gene>
    <name evidence="12" type="primary">tmk</name>
    <name evidence="14" type="ORF">ES754_07760</name>
</gene>
<dbReference type="PANTHER" id="PTHR10344:SF4">
    <property type="entry name" value="UMP-CMP KINASE 2, MITOCHONDRIAL"/>
    <property type="match status" value="1"/>
</dbReference>
<dbReference type="GO" id="GO:0005524">
    <property type="term" value="F:ATP binding"/>
    <property type="evidence" value="ECO:0007669"/>
    <property type="project" value="UniProtKB-UniRule"/>
</dbReference>
<dbReference type="Pfam" id="PF02223">
    <property type="entry name" value="Thymidylate_kin"/>
    <property type="match status" value="1"/>
</dbReference>
<evidence type="ECO:0000259" key="13">
    <source>
        <dbReference type="Pfam" id="PF02223"/>
    </source>
</evidence>
<evidence type="ECO:0000256" key="3">
    <source>
        <dbReference type="ARBA" id="ARBA00017144"/>
    </source>
</evidence>
<dbReference type="CDD" id="cd01672">
    <property type="entry name" value="TMPK"/>
    <property type="match status" value="1"/>
</dbReference>
<dbReference type="GO" id="GO:0004798">
    <property type="term" value="F:dTMP kinase activity"/>
    <property type="evidence" value="ECO:0007669"/>
    <property type="project" value="UniProtKB-UniRule"/>
</dbReference>
<protein>
    <recommendedName>
        <fullName evidence="3 12">Thymidylate kinase</fullName>
        <ecNumber evidence="2 12">2.7.4.9</ecNumber>
    </recommendedName>
    <alternativeName>
        <fullName evidence="9 12">dTMP kinase</fullName>
    </alternativeName>
</protein>
<evidence type="ECO:0000256" key="12">
    <source>
        <dbReference type="HAMAP-Rule" id="MF_00165"/>
    </source>
</evidence>
<evidence type="ECO:0000256" key="1">
    <source>
        <dbReference type="ARBA" id="ARBA00009776"/>
    </source>
</evidence>
<dbReference type="GO" id="GO:0006233">
    <property type="term" value="P:dTDP biosynthetic process"/>
    <property type="evidence" value="ECO:0007669"/>
    <property type="project" value="InterPro"/>
</dbReference>
<dbReference type="InterPro" id="IPR018094">
    <property type="entry name" value="Thymidylate_kinase"/>
</dbReference>
<evidence type="ECO:0000256" key="9">
    <source>
        <dbReference type="ARBA" id="ARBA00029962"/>
    </source>
</evidence>
<dbReference type="InterPro" id="IPR039430">
    <property type="entry name" value="Thymidylate_kin-like_dom"/>
</dbReference>
<organism evidence="14 15">
    <name type="scientific">Psychrobacter frigidicola</name>
    <dbReference type="NCBI Taxonomy" id="45611"/>
    <lineage>
        <taxon>Bacteria</taxon>
        <taxon>Pseudomonadati</taxon>
        <taxon>Pseudomonadota</taxon>
        <taxon>Gammaproteobacteria</taxon>
        <taxon>Moraxellales</taxon>
        <taxon>Moraxellaceae</taxon>
        <taxon>Psychrobacter</taxon>
    </lineage>
</organism>
<dbReference type="InterPro" id="IPR018095">
    <property type="entry name" value="Thymidylate_kin_CS"/>
</dbReference>
<comment type="catalytic activity">
    <reaction evidence="10 12">
        <text>dTMP + ATP = dTDP + ADP</text>
        <dbReference type="Rhea" id="RHEA:13517"/>
        <dbReference type="ChEBI" id="CHEBI:30616"/>
        <dbReference type="ChEBI" id="CHEBI:58369"/>
        <dbReference type="ChEBI" id="CHEBI:63528"/>
        <dbReference type="ChEBI" id="CHEBI:456216"/>
        <dbReference type="EC" id="2.7.4.9"/>
    </reaction>
</comment>
<dbReference type="OrthoDB" id="9774907at2"/>
<dbReference type="FunFam" id="3.40.50.300:FF:000225">
    <property type="entry name" value="Thymidylate kinase"/>
    <property type="match status" value="1"/>
</dbReference>
<evidence type="ECO:0000256" key="7">
    <source>
        <dbReference type="ARBA" id="ARBA00022777"/>
    </source>
</evidence>
<dbReference type="NCBIfam" id="TIGR00041">
    <property type="entry name" value="DTMP_kinase"/>
    <property type="match status" value="1"/>
</dbReference>
<comment type="caution">
    <text evidence="14">The sequence shown here is derived from an EMBL/GenBank/DDBJ whole genome shotgun (WGS) entry which is preliminary data.</text>
</comment>
<proteinExistence type="inferred from homology"/>
<evidence type="ECO:0000256" key="4">
    <source>
        <dbReference type="ARBA" id="ARBA00022679"/>
    </source>
</evidence>
<keyword evidence="4 12" id="KW-0808">Transferase</keyword>
<evidence type="ECO:0000313" key="14">
    <source>
        <dbReference type="EMBL" id="TXD96914.1"/>
    </source>
</evidence>
<feature type="domain" description="Thymidylate kinase-like" evidence="13">
    <location>
        <begin position="21"/>
        <end position="210"/>
    </location>
</feature>
<dbReference type="GO" id="GO:0006227">
    <property type="term" value="P:dUDP biosynthetic process"/>
    <property type="evidence" value="ECO:0007669"/>
    <property type="project" value="TreeGrafter"/>
</dbReference>
<dbReference type="InterPro" id="IPR027417">
    <property type="entry name" value="P-loop_NTPase"/>
</dbReference>
<evidence type="ECO:0000256" key="2">
    <source>
        <dbReference type="ARBA" id="ARBA00012980"/>
    </source>
</evidence>
<dbReference type="AlphaFoldDB" id="A0A5C7A0I7"/>
<sequence length="227" mass="25004">MSAPPLENMTMNGLQGRFISFEGTEGVGKTTSIEALCARLQAANIDYVRTREPGGSPFAERLRDILLDPATAISDDTELLLMFAARCDHMQQVIIPALKRGTWVICDRFTDSTIAYQGFGRADGDTAVLAKIESLITQFIPQLPELTLWLDLPVLEGMARAGKRGAADRFEQQATAFFTRVHEGFTVLAANHPERICRIEASGSTDDVSARLWQVVQARFDISPDKS</sequence>
<dbReference type="HAMAP" id="MF_00165">
    <property type="entry name" value="Thymidylate_kinase"/>
    <property type="match status" value="1"/>
</dbReference>
<evidence type="ECO:0000313" key="15">
    <source>
        <dbReference type="Proteomes" id="UP000321903"/>
    </source>
</evidence>
<evidence type="ECO:0000256" key="8">
    <source>
        <dbReference type="ARBA" id="ARBA00022840"/>
    </source>
</evidence>
<dbReference type="GO" id="GO:0006235">
    <property type="term" value="P:dTTP biosynthetic process"/>
    <property type="evidence" value="ECO:0007669"/>
    <property type="project" value="UniProtKB-UniRule"/>
</dbReference>
<evidence type="ECO:0000256" key="10">
    <source>
        <dbReference type="ARBA" id="ARBA00048743"/>
    </source>
</evidence>
<evidence type="ECO:0000256" key="11">
    <source>
        <dbReference type="ARBA" id="ARBA00057735"/>
    </source>
</evidence>
<dbReference type="EMBL" id="VORZ01000002">
    <property type="protein sequence ID" value="TXD96914.1"/>
    <property type="molecule type" value="Genomic_DNA"/>
</dbReference>
<name>A0A5C7A0I7_9GAMM</name>
<reference evidence="14 15" key="1">
    <citation type="submission" date="2019-08" db="EMBL/GenBank/DDBJ databases">
        <title>Genome sequence of Psychrobacter frigidicola ACAM304 (type strain).</title>
        <authorList>
            <person name="Bowman J.P."/>
        </authorList>
    </citation>
    <scope>NUCLEOTIDE SEQUENCE [LARGE SCALE GENOMIC DNA]</scope>
    <source>
        <strain evidence="14 15">ACAM 304</strain>
    </source>
</reference>
<feature type="binding site" evidence="12">
    <location>
        <begin position="23"/>
        <end position="30"/>
    </location>
    <ligand>
        <name>ATP</name>
        <dbReference type="ChEBI" id="CHEBI:30616"/>
    </ligand>
</feature>
<comment type="similarity">
    <text evidence="1 12">Belongs to the thymidylate kinase family.</text>
</comment>
<dbReference type="GO" id="GO:0005829">
    <property type="term" value="C:cytosol"/>
    <property type="evidence" value="ECO:0007669"/>
    <property type="project" value="TreeGrafter"/>
</dbReference>
<evidence type="ECO:0000256" key="6">
    <source>
        <dbReference type="ARBA" id="ARBA00022741"/>
    </source>
</evidence>
<keyword evidence="5 12" id="KW-0545">Nucleotide biosynthesis</keyword>
<accession>A0A5C7A0I7</accession>
<comment type="function">
    <text evidence="11 12">Phosphorylation of dTMP to form dTDP in both de novo and salvage pathways of dTTP synthesis.</text>
</comment>
<keyword evidence="15" id="KW-1185">Reference proteome</keyword>
<keyword evidence="6 12" id="KW-0547">Nucleotide-binding</keyword>
<dbReference type="RefSeq" id="WP_147223620.1">
    <property type="nucleotide sequence ID" value="NZ_CAJGYY010000001.1"/>
</dbReference>
<evidence type="ECO:0000256" key="5">
    <source>
        <dbReference type="ARBA" id="ARBA00022727"/>
    </source>
</evidence>
<dbReference type="Proteomes" id="UP000321903">
    <property type="component" value="Unassembled WGS sequence"/>
</dbReference>
<dbReference type="EC" id="2.7.4.9" evidence="2 12"/>
<dbReference type="PANTHER" id="PTHR10344">
    <property type="entry name" value="THYMIDYLATE KINASE"/>
    <property type="match status" value="1"/>
</dbReference>
<keyword evidence="7 12" id="KW-0418">Kinase</keyword>